<reference evidence="2" key="1">
    <citation type="submission" date="2022-05" db="EMBL/GenBank/DDBJ databases">
        <title>The Musa troglodytarum L. genome provides insights into the mechanism of non-climacteric behaviour and enrichment of carotenoids.</title>
        <authorList>
            <person name="Wang J."/>
        </authorList>
    </citation>
    <scope>NUCLEOTIDE SEQUENCE</scope>
    <source>
        <tissue evidence="2">Leaf</tissue>
    </source>
</reference>
<dbReference type="InterPro" id="IPR003676">
    <property type="entry name" value="SAUR_fam"/>
</dbReference>
<dbReference type="PANTHER" id="PTHR31374">
    <property type="entry name" value="AUXIN-INDUCED PROTEIN-LIKE-RELATED"/>
    <property type="match status" value="1"/>
</dbReference>
<organism evidence="2 3">
    <name type="scientific">Musa troglodytarum</name>
    <name type="common">fe'i banana</name>
    <dbReference type="NCBI Taxonomy" id="320322"/>
    <lineage>
        <taxon>Eukaryota</taxon>
        <taxon>Viridiplantae</taxon>
        <taxon>Streptophyta</taxon>
        <taxon>Embryophyta</taxon>
        <taxon>Tracheophyta</taxon>
        <taxon>Spermatophyta</taxon>
        <taxon>Magnoliopsida</taxon>
        <taxon>Liliopsida</taxon>
        <taxon>Zingiberales</taxon>
        <taxon>Musaceae</taxon>
        <taxon>Musa</taxon>
    </lineage>
</organism>
<dbReference type="OrthoDB" id="838391at2759"/>
<comment type="similarity">
    <text evidence="1">Belongs to the ARG7 family.</text>
</comment>
<proteinExistence type="inferred from homology"/>
<dbReference type="GO" id="GO:0009733">
    <property type="term" value="P:response to auxin"/>
    <property type="evidence" value="ECO:0007669"/>
    <property type="project" value="InterPro"/>
</dbReference>
<dbReference type="AlphaFoldDB" id="A0A9E7GF12"/>
<name>A0A9E7GF12_9LILI</name>
<dbReference type="EMBL" id="CP097509">
    <property type="protein sequence ID" value="URE14189.1"/>
    <property type="molecule type" value="Genomic_DNA"/>
</dbReference>
<evidence type="ECO:0000256" key="1">
    <source>
        <dbReference type="ARBA" id="ARBA00006974"/>
    </source>
</evidence>
<dbReference type="Proteomes" id="UP001055439">
    <property type="component" value="Chromosome 7"/>
</dbReference>
<protein>
    <submittedName>
        <fullName evidence="2">Auxin responsive protein</fullName>
    </submittedName>
</protein>
<dbReference type="PANTHER" id="PTHR31374:SF198">
    <property type="entry name" value="AUXIN-RESPONSIVE PROTEIN SAUR72"/>
    <property type="match status" value="1"/>
</dbReference>
<gene>
    <name evidence="2" type="ORF">MUK42_11027</name>
</gene>
<dbReference type="Pfam" id="PF02519">
    <property type="entry name" value="Auxin_inducible"/>
    <property type="match status" value="1"/>
</dbReference>
<keyword evidence="3" id="KW-1185">Reference proteome</keyword>
<evidence type="ECO:0000313" key="3">
    <source>
        <dbReference type="Proteomes" id="UP001055439"/>
    </source>
</evidence>
<accession>A0A9E7GF12</accession>
<evidence type="ECO:0000313" key="2">
    <source>
        <dbReference type="EMBL" id="URE14189.1"/>
    </source>
</evidence>
<sequence length="64" mass="7243">MVGTGKELQRFVVSVKAFEHPCFVSLLELAAQEFGYRQKGVLRIPCDAQHFEQVLKMTAKRCTA</sequence>